<name>A0ABQ1ZV34_9BACL</name>
<feature type="transmembrane region" description="Helical" evidence="2">
    <location>
        <begin position="172"/>
        <end position="196"/>
    </location>
</feature>
<evidence type="ECO:0000313" key="5">
    <source>
        <dbReference type="Proteomes" id="UP000605427"/>
    </source>
</evidence>
<accession>A0ABQ1ZV34</accession>
<evidence type="ECO:0000259" key="3">
    <source>
        <dbReference type="Pfam" id="PF20434"/>
    </source>
</evidence>
<feature type="domain" description="BD-FAE-like" evidence="3">
    <location>
        <begin position="331"/>
        <end position="478"/>
    </location>
</feature>
<keyword evidence="2" id="KW-0812">Transmembrane</keyword>
<dbReference type="RefSeq" id="WP_172243167.1">
    <property type="nucleotide sequence ID" value="NZ_JAAZWE010000002.1"/>
</dbReference>
<dbReference type="PANTHER" id="PTHR48081">
    <property type="entry name" value="AB HYDROLASE SUPERFAMILY PROTEIN C4A8.06C"/>
    <property type="match status" value="1"/>
</dbReference>
<dbReference type="InterPro" id="IPR049492">
    <property type="entry name" value="BD-FAE-like_dom"/>
</dbReference>
<feature type="transmembrane region" description="Helical" evidence="2">
    <location>
        <begin position="24"/>
        <end position="46"/>
    </location>
</feature>
<comment type="caution">
    <text evidence="4">The sequence shown here is derived from an EMBL/GenBank/DDBJ whole genome shotgun (WGS) entry which is preliminary data.</text>
</comment>
<proteinExistence type="predicted"/>
<feature type="transmembrane region" description="Helical" evidence="2">
    <location>
        <begin position="114"/>
        <end position="135"/>
    </location>
</feature>
<dbReference type="Pfam" id="PF20434">
    <property type="entry name" value="BD-FAE"/>
    <property type="match status" value="1"/>
</dbReference>
<keyword evidence="1" id="KW-0378">Hydrolase</keyword>
<keyword evidence="2" id="KW-1133">Transmembrane helix</keyword>
<dbReference type="Gene3D" id="3.40.50.1820">
    <property type="entry name" value="alpha/beta hydrolase"/>
    <property type="match status" value="1"/>
</dbReference>
<organism evidence="4 5">
    <name type="scientific">Saccharibacillus endophyticus</name>
    <dbReference type="NCBI Taxonomy" id="2060666"/>
    <lineage>
        <taxon>Bacteria</taxon>
        <taxon>Bacillati</taxon>
        <taxon>Bacillota</taxon>
        <taxon>Bacilli</taxon>
        <taxon>Bacillales</taxon>
        <taxon>Paenibacillaceae</taxon>
        <taxon>Saccharibacillus</taxon>
    </lineage>
</organism>
<dbReference type="InterPro" id="IPR050300">
    <property type="entry name" value="GDXG_lipolytic_enzyme"/>
</dbReference>
<feature type="transmembrane region" description="Helical" evidence="2">
    <location>
        <begin position="208"/>
        <end position="228"/>
    </location>
</feature>
<evidence type="ECO:0000256" key="1">
    <source>
        <dbReference type="ARBA" id="ARBA00022801"/>
    </source>
</evidence>
<dbReference type="EMBL" id="BMDD01000002">
    <property type="protein sequence ID" value="GGH77266.1"/>
    <property type="molecule type" value="Genomic_DNA"/>
</dbReference>
<evidence type="ECO:0000256" key="2">
    <source>
        <dbReference type="SAM" id="Phobius"/>
    </source>
</evidence>
<sequence>MGYTGGYGFSASAGGRGSSRFRNFGIIALLSGNLLSLALGLTYLLVDATGGWWNMYGLLLLLTLLGNLHLTMGRGVHKTWEYGYLALHALGLTAVPILNTLASAAVRDYDSRSIGTMVIMLALFALGAWVAFLRLQDGTEEREERRRDRGYSPYSSRGGRSGGSRLGAVLKLLLTLWFLFNLLLGLYFSAILLGAVDAGLMETVLPEYALFFGLMFLGAAALLVKMYGHKSGFFISVFRGVIRVCGLLILVICALPLASAPKIVSEARDAYQQAFGKDPMTVEGDGFMRTAFSLPDYFYGAPNGDYRVKTDIVYYEGQESTGDAGLKLAFDAYMPPEDSNDLPGKGSVLIRIHGGGWTIGDKGAQNFAQMNKYFASRGYVVFDVQYGLSNAEKFVESAVVPPEVVGNYGIDDMVRHIGLFTVYLEEHAQEYGANPTSVFIAGGSAGGQLAAAAGLAPTTEDYANMLAPGITVKGIIPYYPANGLANEVGVDGGALGDPSVLVNADSPPALIYQGEKDSIVSSETAQAFARAYREAGNEQVALIEMPFGTHGSDMYFSSYYNEPFTYMAERFMNQYQ</sequence>
<feature type="transmembrane region" description="Helical" evidence="2">
    <location>
        <begin position="52"/>
        <end position="70"/>
    </location>
</feature>
<gene>
    <name evidence="4" type="ORF">GCM10007362_20760</name>
</gene>
<keyword evidence="2" id="KW-0472">Membrane</keyword>
<dbReference type="Proteomes" id="UP000605427">
    <property type="component" value="Unassembled WGS sequence"/>
</dbReference>
<evidence type="ECO:0000313" key="4">
    <source>
        <dbReference type="EMBL" id="GGH77266.1"/>
    </source>
</evidence>
<dbReference type="InterPro" id="IPR029058">
    <property type="entry name" value="AB_hydrolase_fold"/>
</dbReference>
<dbReference type="SUPFAM" id="SSF53474">
    <property type="entry name" value="alpha/beta-Hydrolases"/>
    <property type="match status" value="1"/>
</dbReference>
<reference evidence="5" key="1">
    <citation type="journal article" date="2019" name="Int. J. Syst. Evol. Microbiol.">
        <title>The Global Catalogue of Microorganisms (GCM) 10K type strain sequencing project: providing services to taxonomists for standard genome sequencing and annotation.</title>
        <authorList>
            <consortium name="The Broad Institute Genomics Platform"/>
            <consortium name="The Broad Institute Genome Sequencing Center for Infectious Disease"/>
            <person name="Wu L."/>
            <person name="Ma J."/>
        </authorList>
    </citation>
    <scope>NUCLEOTIDE SEQUENCE [LARGE SCALE GENOMIC DNA]</scope>
    <source>
        <strain evidence="5">CCM 8702</strain>
    </source>
</reference>
<keyword evidence="5" id="KW-1185">Reference proteome</keyword>
<feature type="transmembrane region" description="Helical" evidence="2">
    <location>
        <begin position="82"/>
        <end position="102"/>
    </location>
</feature>
<feature type="transmembrane region" description="Helical" evidence="2">
    <location>
        <begin position="240"/>
        <end position="258"/>
    </location>
</feature>
<protein>
    <recommendedName>
        <fullName evidence="3">BD-FAE-like domain-containing protein</fullName>
    </recommendedName>
</protein>